<dbReference type="Proteomes" id="UP001171620">
    <property type="component" value="Unassembled WGS sequence"/>
</dbReference>
<dbReference type="InterPro" id="IPR016596">
    <property type="entry name" value="UCP012335"/>
</dbReference>
<dbReference type="InterPro" id="IPR022548">
    <property type="entry name" value="DUF2846"/>
</dbReference>
<keyword evidence="1" id="KW-0732">Signal</keyword>
<dbReference type="AlphaFoldDB" id="A0A132D5F9"/>
<dbReference type="PIRSF" id="PIRSF012335">
    <property type="entry name" value="UCP012335"/>
    <property type="match status" value="1"/>
</dbReference>
<dbReference type="PROSITE" id="PS51257">
    <property type="entry name" value="PROKAR_LIPOPROTEIN"/>
    <property type="match status" value="1"/>
</dbReference>
<accession>A0A132D5F9</accession>
<dbReference type="RefSeq" id="WP_014724421.1">
    <property type="nucleotide sequence ID" value="NZ_BGKC01000002.1"/>
</dbReference>
<proteinExistence type="predicted"/>
<evidence type="ECO:0000313" key="5">
    <source>
        <dbReference type="EMBL" id="PRH39189.1"/>
    </source>
</evidence>
<reference evidence="4" key="3">
    <citation type="submission" date="2023-07" db="EMBL/GenBank/DDBJ databases">
        <title>A collection of bacterial strains from the Burkholderia cepacia Research Laboratory and Repository.</title>
        <authorList>
            <person name="Lipuma J."/>
            <person name="Spilker T."/>
            <person name="Caverly L."/>
        </authorList>
    </citation>
    <scope>NUCLEOTIDE SEQUENCE</scope>
    <source>
        <strain evidence="4">AU44268</strain>
    </source>
</reference>
<dbReference type="Proteomes" id="UP000237632">
    <property type="component" value="Unassembled WGS sequence"/>
</dbReference>
<gene>
    <name evidence="5" type="ORF">C6T65_27735</name>
    <name evidence="3" type="ORF">I5589_29805</name>
    <name evidence="4" type="ORF">QZM33_01965</name>
</gene>
<sequence>MKLKKLFAIGVSLSILAGCASVPMGDPQRDAELKTFNAPHDKAAIYVYRNESMGGAVKMPVTLDGKILGTTGARTYLYSEVDPGHHQLVSMAENDSTLDVDTVAGKIYYVWQEVKMGVMYARNKLQLVDDVTGQTGVKESKLTVLKSDQPDTAK</sequence>
<protein>
    <submittedName>
        <fullName evidence="5">DUF2846 domain-containing protein</fullName>
    </submittedName>
</protein>
<keyword evidence="7" id="KW-1185">Reference proteome</keyword>
<feature type="chain" id="PRO_5015050045" evidence="1">
    <location>
        <begin position="21"/>
        <end position="154"/>
    </location>
</feature>
<organism evidence="5 6">
    <name type="scientific">Burkholderia vietnamiensis</name>
    <dbReference type="NCBI Taxonomy" id="60552"/>
    <lineage>
        <taxon>Bacteria</taxon>
        <taxon>Pseudomonadati</taxon>
        <taxon>Pseudomonadota</taxon>
        <taxon>Betaproteobacteria</taxon>
        <taxon>Burkholderiales</taxon>
        <taxon>Burkholderiaceae</taxon>
        <taxon>Burkholderia</taxon>
        <taxon>Burkholderia cepacia complex</taxon>
    </lineage>
</organism>
<dbReference type="Pfam" id="PF11008">
    <property type="entry name" value="DUF2846"/>
    <property type="match status" value="1"/>
</dbReference>
<dbReference type="EMBL" id="JADVKH010000128">
    <property type="protein sequence ID" value="MBJ9691275.1"/>
    <property type="molecule type" value="Genomic_DNA"/>
</dbReference>
<name>A0A132D5F9_BURVI</name>
<feature type="domain" description="DUF2846" evidence="2">
    <location>
        <begin position="40"/>
        <end position="117"/>
    </location>
</feature>
<evidence type="ECO:0000313" key="3">
    <source>
        <dbReference type="EMBL" id="MBJ9691275.1"/>
    </source>
</evidence>
<evidence type="ECO:0000313" key="7">
    <source>
        <dbReference type="Proteomes" id="UP000808215"/>
    </source>
</evidence>
<evidence type="ECO:0000313" key="6">
    <source>
        <dbReference type="Proteomes" id="UP000237632"/>
    </source>
</evidence>
<dbReference type="EMBL" id="PVHK01000207">
    <property type="protein sequence ID" value="PRH39189.1"/>
    <property type="molecule type" value="Genomic_DNA"/>
</dbReference>
<feature type="signal peptide" evidence="1">
    <location>
        <begin position="1"/>
        <end position="20"/>
    </location>
</feature>
<reference evidence="3 7" key="2">
    <citation type="submission" date="2020-11" db="EMBL/GenBank/DDBJ databases">
        <title>Enhanced detection system for hospital associated transmission using whole genome sequencing surveillance.</title>
        <authorList>
            <person name="Harrison L.H."/>
            <person name="Van Tyne D."/>
            <person name="Marsh J.W."/>
            <person name="Griffith M.P."/>
            <person name="Snyder D.J."/>
            <person name="Cooper V.S."/>
            <person name="Mustapha M."/>
        </authorList>
    </citation>
    <scope>NUCLEOTIDE SEQUENCE [LARGE SCALE GENOMIC DNA]</scope>
    <source>
        <strain evidence="3 7">BC00020</strain>
    </source>
</reference>
<dbReference type="EMBL" id="JAUJRV010000001">
    <property type="protein sequence ID" value="MDN7793720.1"/>
    <property type="molecule type" value="Genomic_DNA"/>
</dbReference>
<evidence type="ECO:0000313" key="4">
    <source>
        <dbReference type="EMBL" id="MDN7793720.1"/>
    </source>
</evidence>
<dbReference type="GeneID" id="45679783"/>
<evidence type="ECO:0000256" key="1">
    <source>
        <dbReference type="SAM" id="SignalP"/>
    </source>
</evidence>
<comment type="caution">
    <text evidence="5">The sequence shown here is derived from an EMBL/GenBank/DDBJ whole genome shotgun (WGS) entry which is preliminary data.</text>
</comment>
<reference evidence="5 6" key="1">
    <citation type="submission" date="2018-03" db="EMBL/GenBank/DDBJ databases">
        <authorList>
            <person name="Nguyen K."/>
            <person name="Fouts D."/>
            <person name="Sutton G."/>
        </authorList>
    </citation>
    <scope>NUCLEOTIDE SEQUENCE [LARGE SCALE GENOMIC DNA]</scope>
    <source>
        <strain evidence="5 6">AU3578</strain>
    </source>
</reference>
<evidence type="ECO:0000259" key="2">
    <source>
        <dbReference type="Pfam" id="PF11008"/>
    </source>
</evidence>
<dbReference type="Proteomes" id="UP000808215">
    <property type="component" value="Unassembled WGS sequence"/>
</dbReference>